<dbReference type="RefSeq" id="WP_246916619.1">
    <property type="nucleotide sequence ID" value="NZ_CP090145.1"/>
</dbReference>
<reference evidence="1" key="2">
    <citation type="submission" date="2022-04" db="EMBL/GenBank/DDBJ databases">
        <title>Complete Genome Sequence of Flavobacterium sediminilitoris YSM-43, Isolated from a Tidal Sediment.</title>
        <authorList>
            <person name="Lee P.A."/>
        </authorList>
    </citation>
    <scope>NUCLEOTIDE SEQUENCE</scope>
    <source>
        <strain evidence="1">YSM-43</strain>
    </source>
</reference>
<dbReference type="EMBL" id="CP090145">
    <property type="protein sequence ID" value="UOX34018.1"/>
    <property type="molecule type" value="Genomic_DNA"/>
</dbReference>
<reference evidence="1" key="1">
    <citation type="submission" date="2021-12" db="EMBL/GenBank/DDBJ databases">
        <authorList>
            <person name="Cha I.-T."/>
            <person name="Lee K.-E."/>
            <person name="Park S.-J."/>
        </authorList>
    </citation>
    <scope>NUCLEOTIDE SEQUENCE</scope>
    <source>
        <strain evidence="1">YSM-43</strain>
    </source>
</reference>
<protein>
    <submittedName>
        <fullName evidence="1">Uncharacterized protein</fullName>
    </submittedName>
</protein>
<accession>A0ABY4HMD4</accession>
<name>A0ABY4HMD4_9FLAO</name>
<sequence length="263" mass="30782">MNFKSIFKKRNYNYFFQLIKPYNDSVRNIPTDISEINDIDKLSDYFDVTHYKKIVVVASGPSSNKIKLEDDALYICTNSSLQLVKKQSFIYIIHDPYYLTIYLKSFPGYQFWKGTVFWIVNNNSKINNTSFQKVFRYLLKKSRIKKEILITDFEYNENSKTLDKSLKTYLKSKFDFQYKSINSGFNCVLIGCVLSHFNNIPIEVFGLDMGEGGDVYFNKKANIGKSIKGENNKIIVKDFLLKAYQSDINIINYSNFMNYENGK</sequence>
<gene>
    <name evidence="1" type="ORF">LXD69_00545</name>
</gene>
<dbReference type="Proteomes" id="UP000830454">
    <property type="component" value="Chromosome"/>
</dbReference>
<evidence type="ECO:0000313" key="1">
    <source>
        <dbReference type="EMBL" id="UOX34018.1"/>
    </source>
</evidence>
<keyword evidence="2" id="KW-1185">Reference proteome</keyword>
<proteinExistence type="predicted"/>
<organism evidence="1 2">
    <name type="scientific">Flavobacterium sediminilitoris</name>
    <dbReference type="NCBI Taxonomy" id="2024526"/>
    <lineage>
        <taxon>Bacteria</taxon>
        <taxon>Pseudomonadati</taxon>
        <taxon>Bacteroidota</taxon>
        <taxon>Flavobacteriia</taxon>
        <taxon>Flavobacteriales</taxon>
        <taxon>Flavobacteriaceae</taxon>
        <taxon>Flavobacterium</taxon>
    </lineage>
</organism>
<evidence type="ECO:0000313" key="2">
    <source>
        <dbReference type="Proteomes" id="UP000830454"/>
    </source>
</evidence>